<keyword evidence="1" id="KW-0472">Membrane</keyword>
<organism evidence="2 3">
    <name type="scientific">Pseudomonas chlororaphis</name>
    <dbReference type="NCBI Taxonomy" id="587753"/>
    <lineage>
        <taxon>Bacteria</taxon>
        <taxon>Pseudomonadati</taxon>
        <taxon>Pseudomonadota</taxon>
        <taxon>Gammaproteobacteria</taxon>
        <taxon>Pseudomonadales</taxon>
        <taxon>Pseudomonadaceae</taxon>
        <taxon>Pseudomonas</taxon>
    </lineage>
</organism>
<reference evidence="2 3" key="1">
    <citation type="journal article" date="2015" name="Mol. Plant Microbe Interact.">
        <title>Comparative Genomic Analysis of Pseudomonas chlororaphis PCL1606 Reveals New Insight into Antifungal Compounds Involved in Biocontrol.</title>
        <authorList>
            <person name="Calderon C.E."/>
            <person name="Ramos C."/>
            <person name="de Vicente A."/>
            <person name="Cazorla F.M."/>
        </authorList>
    </citation>
    <scope>NUCLEOTIDE SEQUENCE [LARGE SCALE GENOMIC DNA]</scope>
    <source>
        <strain evidence="2 3">PCL1606</strain>
    </source>
</reference>
<dbReference type="OrthoDB" id="1120077at2"/>
<gene>
    <name evidence="2" type="ORF">PCL1606_34530</name>
</gene>
<dbReference type="Proteomes" id="UP000032748">
    <property type="component" value="Chromosome"/>
</dbReference>
<keyword evidence="1" id="KW-0812">Transmembrane</keyword>
<evidence type="ECO:0000256" key="1">
    <source>
        <dbReference type="SAM" id="Phobius"/>
    </source>
</evidence>
<accession>A0A0D5Y1Q1</accession>
<dbReference type="KEGG" id="pcz:PCL1606_34530"/>
<feature type="transmembrane region" description="Helical" evidence="1">
    <location>
        <begin position="284"/>
        <end position="302"/>
    </location>
</feature>
<name>A0A0D5Y1Q1_9PSED</name>
<feature type="transmembrane region" description="Helical" evidence="1">
    <location>
        <begin position="45"/>
        <end position="64"/>
    </location>
</feature>
<evidence type="ECO:0000313" key="3">
    <source>
        <dbReference type="Proteomes" id="UP000032748"/>
    </source>
</evidence>
<feature type="transmembrane region" description="Helical" evidence="1">
    <location>
        <begin position="76"/>
        <end position="95"/>
    </location>
</feature>
<keyword evidence="1" id="KW-1133">Transmembrane helix</keyword>
<feature type="transmembrane region" description="Helical" evidence="1">
    <location>
        <begin position="137"/>
        <end position="166"/>
    </location>
</feature>
<proteinExistence type="predicted"/>
<sequence>MSPDRRNRQVRNALDQWLRDGLIDTPAHVRLAALYPLGRWDWRSLGRWFLTFGAISLAAGLLIFLHEHLTFTLPKLAGGLGVLMVGLFGAGRWSLGKRLALLGAALELLGGFALIGLSLVLGMIYSDGSGNWPALLLVDLLLLLALSYLLHNALLLTLCSVLFFIWFGGRSGYESGWGAYWFGMNYPLRFLGAALAMALFGFVHLWGEALWLARYRGFAKVWISAGLFMAQMSLWLLSLFGSYDLIDGPWHLAEAGELVLFNGLWAAFSLGLLALGIRLRFSMLVGYGATFFIIQLYTLFFTQLAETLGWFVSLLLAGGSLLGLVVWLEGQRQKRRGAAAQAGQSA</sequence>
<evidence type="ECO:0000313" key="2">
    <source>
        <dbReference type="EMBL" id="AKA24904.1"/>
    </source>
</evidence>
<dbReference type="PATRIC" id="fig|587753.10.peg.3439"/>
<feature type="transmembrane region" description="Helical" evidence="1">
    <location>
        <begin position="258"/>
        <end position="277"/>
    </location>
</feature>
<feature type="transmembrane region" description="Helical" evidence="1">
    <location>
        <begin position="101"/>
        <end position="125"/>
    </location>
</feature>
<feature type="transmembrane region" description="Helical" evidence="1">
    <location>
        <begin position="308"/>
        <end position="328"/>
    </location>
</feature>
<protein>
    <submittedName>
        <fullName evidence="2">Membrane protein</fullName>
    </submittedName>
</protein>
<feature type="transmembrane region" description="Helical" evidence="1">
    <location>
        <begin position="218"/>
        <end position="238"/>
    </location>
</feature>
<dbReference type="RefSeq" id="WP_045883621.1">
    <property type="nucleotide sequence ID" value="NZ_CP011110.1"/>
</dbReference>
<feature type="transmembrane region" description="Helical" evidence="1">
    <location>
        <begin position="186"/>
        <end position="206"/>
    </location>
</feature>
<dbReference type="EMBL" id="CP011110">
    <property type="protein sequence ID" value="AKA24904.1"/>
    <property type="molecule type" value="Genomic_DNA"/>
</dbReference>
<dbReference type="AlphaFoldDB" id="A0A0D5Y1Q1"/>